<proteinExistence type="inferred from homology"/>
<dbReference type="AlphaFoldDB" id="A0A1G2G3Q6"/>
<comment type="similarity">
    <text evidence="1">Belongs to the ROK (NagC/XylR) family.</text>
</comment>
<dbReference type="Pfam" id="PF00480">
    <property type="entry name" value="ROK"/>
    <property type="match status" value="1"/>
</dbReference>
<dbReference type="STRING" id="1802114.A2719_04155"/>
<dbReference type="InterPro" id="IPR043129">
    <property type="entry name" value="ATPase_NBD"/>
</dbReference>
<comment type="caution">
    <text evidence="2">The sequence shown here is derived from an EMBL/GenBank/DDBJ whole genome shotgun (WGS) entry which is preliminary data.</text>
</comment>
<dbReference type="InterPro" id="IPR000600">
    <property type="entry name" value="ROK"/>
</dbReference>
<protein>
    <recommendedName>
        <fullName evidence="4">ROK family protein</fullName>
    </recommendedName>
</protein>
<evidence type="ECO:0000313" key="3">
    <source>
        <dbReference type="Proteomes" id="UP000177480"/>
    </source>
</evidence>
<dbReference type="Proteomes" id="UP000177480">
    <property type="component" value="Unassembled WGS sequence"/>
</dbReference>
<dbReference type="Gene3D" id="3.30.420.40">
    <property type="match status" value="2"/>
</dbReference>
<dbReference type="PANTHER" id="PTHR18964">
    <property type="entry name" value="ROK (REPRESSOR, ORF, KINASE) FAMILY"/>
    <property type="match status" value="1"/>
</dbReference>
<evidence type="ECO:0008006" key="4">
    <source>
        <dbReference type="Google" id="ProtNLM"/>
    </source>
</evidence>
<dbReference type="SUPFAM" id="SSF53067">
    <property type="entry name" value="Actin-like ATPase domain"/>
    <property type="match status" value="1"/>
</dbReference>
<sequence length="273" mass="30003">MFLLFDIGGTHMRFAVSKDGKELGELKIIPTPKDNFEEGMRIIQETARELLGEEKIEAVVGGLAGTLNKERAVFSRAPHMRGWIEKPLKKELEMLFHVPVYLENDAALAGLGEAVRGAGQSYGIVAYGTVSTGVGGARVVDGRIDRNTGGFEPGHQIINYDGEARTLEECVSGSALLRRFAKKPEDITDPELWEEMARLLTQGIHNTILHWAPDVLVLGGPIILRSPFPFENFKKQLSESVLQVLPIVPEIKKAELGDMSGLHGALIYAQHLL</sequence>
<gene>
    <name evidence="2" type="ORF">A2719_04155</name>
</gene>
<evidence type="ECO:0000313" key="2">
    <source>
        <dbReference type="EMBL" id="OGZ44580.1"/>
    </source>
</evidence>
<reference evidence="2 3" key="1">
    <citation type="journal article" date="2016" name="Nat. Commun.">
        <title>Thousands of microbial genomes shed light on interconnected biogeochemical processes in an aquifer system.</title>
        <authorList>
            <person name="Anantharaman K."/>
            <person name="Brown C.T."/>
            <person name="Hug L.A."/>
            <person name="Sharon I."/>
            <person name="Castelle C.J."/>
            <person name="Probst A.J."/>
            <person name="Thomas B.C."/>
            <person name="Singh A."/>
            <person name="Wilkins M.J."/>
            <person name="Karaoz U."/>
            <person name="Brodie E.L."/>
            <person name="Williams K.H."/>
            <person name="Hubbard S.S."/>
            <person name="Banfield J.F."/>
        </authorList>
    </citation>
    <scope>NUCLEOTIDE SEQUENCE [LARGE SCALE GENOMIC DNA]</scope>
</reference>
<dbReference type="PANTHER" id="PTHR18964:SF149">
    <property type="entry name" value="BIFUNCTIONAL UDP-N-ACETYLGLUCOSAMINE 2-EPIMERASE_N-ACETYLMANNOSAMINE KINASE"/>
    <property type="match status" value="1"/>
</dbReference>
<evidence type="ECO:0000256" key="1">
    <source>
        <dbReference type="ARBA" id="ARBA00006479"/>
    </source>
</evidence>
<dbReference type="EMBL" id="MHNK01000001">
    <property type="protein sequence ID" value="OGZ44580.1"/>
    <property type="molecule type" value="Genomic_DNA"/>
</dbReference>
<name>A0A1G2G3Q6_9BACT</name>
<dbReference type="CDD" id="cd23763">
    <property type="entry name" value="ASKHA_ATPase_ROK"/>
    <property type="match status" value="1"/>
</dbReference>
<organism evidence="2 3">
    <name type="scientific">Candidatus Ryanbacteria bacterium RIFCSPHIGHO2_01_FULL_45_22</name>
    <dbReference type="NCBI Taxonomy" id="1802114"/>
    <lineage>
        <taxon>Bacteria</taxon>
        <taxon>Candidatus Ryaniibacteriota</taxon>
    </lineage>
</organism>
<accession>A0A1G2G3Q6</accession>